<proteinExistence type="inferred from homology"/>
<dbReference type="InterPro" id="IPR032413">
    <property type="entry name" value="Arm_3"/>
</dbReference>
<reference evidence="10" key="1">
    <citation type="journal article" date="2013" name="Nature">
        <title>Pan genome of the phytoplankton Emiliania underpins its global distribution.</title>
        <authorList>
            <person name="Read B.A."/>
            <person name="Kegel J."/>
            <person name="Klute M.J."/>
            <person name="Kuo A."/>
            <person name="Lefebvre S.C."/>
            <person name="Maumus F."/>
            <person name="Mayer C."/>
            <person name="Miller J."/>
            <person name="Monier A."/>
            <person name="Salamov A."/>
            <person name="Young J."/>
            <person name="Aguilar M."/>
            <person name="Claverie J.M."/>
            <person name="Frickenhaus S."/>
            <person name="Gonzalez K."/>
            <person name="Herman E.K."/>
            <person name="Lin Y.C."/>
            <person name="Napier J."/>
            <person name="Ogata H."/>
            <person name="Sarno A.F."/>
            <person name="Shmutz J."/>
            <person name="Schroeder D."/>
            <person name="de Vargas C."/>
            <person name="Verret F."/>
            <person name="von Dassow P."/>
            <person name="Valentin K."/>
            <person name="Van de Peer Y."/>
            <person name="Wheeler G."/>
            <person name="Dacks J.B."/>
            <person name="Delwiche C.F."/>
            <person name="Dyhrman S.T."/>
            <person name="Glockner G."/>
            <person name="John U."/>
            <person name="Richards T."/>
            <person name="Worden A.Z."/>
            <person name="Zhang X."/>
            <person name="Grigoriev I.V."/>
            <person name="Allen A.E."/>
            <person name="Bidle K."/>
            <person name="Borodovsky M."/>
            <person name="Bowler C."/>
            <person name="Brownlee C."/>
            <person name="Cock J.M."/>
            <person name="Elias M."/>
            <person name="Gladyshev V.N."/>
            <person name="Groth M."/>
            <person name="Guda C."/>
            <person name="Hadaegh A."/>
            <person name="Iglesias-Rodriguez M.D."/>
            <person name="Jenkins J."/>
            <person name="Jones B.M."/>
            <person name="Lawson T."/>
            <person name="Leese F."/>
            <person name="Lindquist E."/>
            <person name="Lobanov A."/>
            <person name="Lomsadze A."/>
            <person name="Malik S.B."/>
            <person name="Marsh M.E."/>
            <person name="Mackinder L."/>
            <person name="Mock T."/>
            <person name="Mueller-Roeber B."/>
            <person name="Pagarete A."/>
            <person name="Parker M."/>
            <person name="Probert I."/>
            <person name="Quesneville H."/>
            <person name="Raines C."/>
            <person name="Rensing S.A."/>
            <person name="Riano-Pachon D.M."/>
            <person name="Richier S."/>
            <person name="Rokitta S."/>
            <person name="Shiraiwa Y."/>
            <person name="Soanes D.M."/>
            <person name="van der Giezen M."/>
            <person name="Wahlund T.M."/>
            <person name="Williams B."/>
            <person name="Wilson W."/>
            <person name="Wolfe G."/>
            <person name="Wurch L.L."/>
        </authorList>
    </citation>
    <scope>NUCLEOTIDE SEQUENCE</scope>
</reference>
<evidence type="ECO:0000256" key="4">
    <source>
        <dbReference type="ARBA" id="ARBA00022927"/>
    </source>
</evidence>
<dbReference type="InterPro" id="IPR000225">
    <property type="entry name" value="Armadillo"/>
</dbReference>
<dbReference type="Gene3D" id="1.25.10.10">
    <property type="entry name" value="Leucine-rich Repeat Variant"/>
    <property type="match status" value="1"/>
</dbReference>
<dbReference type="SMART" id="SM00185">
    <property type="entry name" value="ARM"/>
    <property type="match status" value="6"/>
</dbReference>
<dbReference type="KEGG" id="ehx:EMIHUDRAFT_52016"/>
<feature type="repeat" description="ARM" evidence="6">
    <location>
        <begin position="343"/>
        <end position="386"/>
    </location>
</feature>
<keyword evidence="10" id="KW-1185">Reference proteome</keyword>
<dbReference type="Gene3D" id="1.20.5.690">
    <property type="entry name" value="Importin-alpha, importin-beta-binding domain"/>
    <property type="match status" value="1"/>
</dbReference>
<feature type="repeat" description="ARM" evidence="6">
    <location>
        <begin position="118"/>
        <end position="161"/>
    </location>
</feature>
<evidence type="ECO:0000256" key="5">
    <source>
        <dbReference type="PIRNR" id="PIRNR005673"/>
    </source>
</evidence>
<dbReference type="PIRSF" id="PIRSF005673">
    <property type="entry name" value="Importin_alpha"/>
    <property type="match status" value="1"/>
</dbReference>
<dbReference type="Proteomes" id="UP000013827">
    <property type="component" value="Unassembled WGS sequence"/>
</dbReference>
<dbReference type="STRING" id="2903.R1FID3"/>
<evidence type="ECO:0000256" key="6">
    <source>
        <dbReference type="PROSITE-ProRule" id="PRU00259"/>
    </source>
</evidence>
<dbReference type="OMA" id="MAAHEEY"/>
<evidence type="ECO:0000256" key="7">
    <source>
        <dbReference type="SAM" id="MobiDB-lite"/>
    </source>
</evidence>
<feature type="repeat" description="ARM" evidence="6">
    <location>
        <begin position="161"/>
        <end position="203"/>
    </location>
</feature>
<dbReference type="GO" id="GO:0061608">
    <property type="term" value="F:nuclear import signal receptor activity"/>
    <property type="evidence" value="ECO:0007669"/>
    <property type="project" value="InterPro"/>
</dbReference>
<feature type="region of interest" description="Disordered" evidence="7">
    <location>
        <begin position="1"/>
        <end position="67"/>
    </location>
</feature>
<evidence type="ECO:0000259" key="8">
    <source>
        <dbReference type="PROSITE" id="PS51214"/>
    </source>
</evidence>
<reference evidence="9" key="2">
    <citation type="submission" date="2024-10" db="UniProtKB">
        <authorList>
            <consortium name="EnsemblProtists"/>
        </authorList>
    </citation>
    <scope>IDENTIFICATION</scope>
</reference>
<dbReference type="GO" id="GO:0006606">
    <property type="term" value="P:protein import into nucleus"/>
    <property type="evidence" value="ECO:0007669"/>
    <property type="project" value="InterPro"/>
</dbReference>
<evidence type="ECO:0000256" key="2">
    <source>
        <dbReference type="ARBA" id="ARBA00022448"/>
    </source>
</evidence>
<dbReference type="Pfam" id="PF16186">
    <property type="entry name" value="Arm_3"/>
    <property type="match status" value="1"/>
</dbReference>
<evidence type="ECO:0000313" key="10">
    <source>
        <dbReference type="Proteomes" id="UP000013827"/>
    </source>
</evidence>
<dbReference type="SUPFAM" id="SSF48371">
    <property type="entry name" value="ARM repeat"/>
    <property type="match status" value="1"/>
</dbReference>
<dbReference type="PANTHER" id="PTHR23316">
    <property type="entry name" value="IMPORTIN ALPHA"/>
    <property type="match status" value="1"/>
</dbReference>
<keyword evidence="4 5" id="KW-0653">Protein transport</keyword>
<dbReference type="InterPro" id="IPR036975">
    <property type="entry name" value="Importin-a_IBB_sf"/>
</dbReference>
<dbReference type="PaxDb" id="2903-EOD33034"/>
<feature type="compositionally biased region" description="Basic and acidic residues" evidence="7">
    <location>
        <begin position="7"/>
        <end position="30"/>
    </location>
</feature>
<keyword evidence="2 5" id="KW-0813">Transport</keyword>
<evidence type="ECO:0000256" key="1">
    <source>
        <dbReference type="ARBA" id="ARBA00010394"/>
    </source>
</evidence>
<dbReference type="InterPro" id="IPR024931">
    <property type="entry name" value="Importin_alpha"/>
</dbReference>
<dbReference type="EnsemblProtists" id="EOD33034">
    <property type="protein sequence ID" value="EOD33034"/>
    <property type="gene ID" value="EMIHUDRAFT_52016"/>
</dbReference>
<dbReference type="InterPro" id="IPR011989">
    <property type="entry name" value="ARM-like"/>
</dbReference>
<evidence type="ECO:0000256" key="3">
    <source>
        <dbReference type="ARBA" id="ARBA00022737"/>
    </source>
</evidence>
<sequence>KGGIDAEDARRRREASTIQIRKDKKEEGLQKRRRPAAAAAAAPYGGSSSSQPPQQARTATRSAEAPEPGLAETLKSLPEDVQLLNSDDRGQQLEACIRLRKLLSIERNPPIAEIIEAGVVPRLVQFLHCFDDPMLAFEAAWAVTNVASGTSEHTRVLLDNGAVPVLVQLALHEDSNLREQSMWALGNIAGDSPRCRDLVLSYGVVPRLLPQCESCEQPRAGTSRNATWLLSNLCRGKPPPRWALQPLPSPSPPSSPLSPPPPSSPHSPPLQTDDEVLTDACWAISYLSEPPERIAPLVEAGAILPLVALLSHTMPSVQTPALRAVGNIAAGTAAQAAALIAGGALGPLQRLLSTGQTGELRKEAAWMLSNLTAGDREQVAAVCAAGVVPKLLDMAAHEEYEIKKEVVYALCNACCFGSAQIACGLAQLGIVVRLCDLLELPDASLLLAAPVLEALEALLRAGGDGFGINPHARLVDEAGGCEKIEALQMHENPEVFEKAQALLEAFFGADEDEE</sequence>
<dbReference type="InterPro" id="IPR002652">
    <property type="entry name" value="Importin-a_IBB"/>
</dbReference>
<dbReference type="Pfam" id="PF01749">
    <property type="entry name" value="IBB"/>
    <property type="match status" value="1"/>
</dbReference>
<dbReference type="RefSeq" id="XP_005785463.1">
    <property type="nucleotide sequence ID" value="XM_005785406.1"/>
</dbReference>
<feature type="region of interest" description="Disordered" evidence="7">
    <location>
        <begin position="241"/>
        <end position="272"/>
    </location>
</feature>
<name>A0A0D3KB99_EMIH1</name>
<dbReference type="InterPro" id="IPR016024">
    <property type="entry name" value="ARM-type_fold"/>
</dbReference>
<feature type="repeat" description="ARM" evidence="6">
    <location>
        <begin position="301"/>
        <end position="343"/>
    </location>
</feature>
<feature type="compositionally biased region" description="Low complexity" evidence="7">
    <location>
        <begin position="36"/>
        <end position="59"/>
    </location>
</feature>
<feature type="domain" description="IBB" evidence="8">
    <location>
        <begin position="1"/>
        <end position="42"/>
    </location>
</feature>
<dbReference type="Pfam" id="PF00514">
    <property type="entry name" value="Arm"/>
    <property type="match status" value="5"/>
</dbReference>
<keyword evidence="3" id="KW-0677">Repeat</keyword>
<feature type="compositionally biased region" description="Pro residues" evidence="7">
    <location>
        <begin position="241"/>
        <end position="268"/>
    </location>
</feature>
<dbReference type="HOGENOM" id="CLU_018084_6_0_1"/>
<dbReference type="GO" id="GO:0005737">
    <property type="term" value="C:cytoplasm"/>
    <property type="evidence" value="ECO:0007669"/>
    <property type="project" value="InterPro"/>
</dbReference>
<evidence type="ECO:0000313" key="9">
    <source>
        <dbReference type="EnsemblProtists" id="EOD33034"/>
    </source>
</evidence>
<comment type="similarity">
    <text evidence="1 5">Belongs to the importin alpha family.</text>
</comment>
<dbReference type="PROSITE" id="PS50176">
    <property type="entry name" value="ARM_REPEAT"/>
    <property type="match status" value="4"/>
</dbReference>
<dbReference type="eggNOG" id="KOG0166">
    <property type="taxonomic scope" value="Eukaryota"/>
</dbReference>
<organism evidence="9 10">
    <name type="scientific">Emiliania huxleyi (strain CCMP1516)</name>
    <dbReference type="NCBI Taxonomy" id="280463"/>
    <lineage>
        <taxon>Eukaryota</taxon>
        <taxon>Haptista</taxon>
        <taxon>Haptophyta</taxon>
        <taxon>Prymnesiophyceae</taxon>
        <taxon>Isochrysidales</taxon>
        <taxon>Noelaerhabdaceae</taxon>
        <taxon>Emiliania</taxon>
    </lineage>
</organism>
<accession>A0A0D3KB99</accession>
<dbReference type="GeneID" id="17278305"/>
<protein>
    <recommendedName>
        <fullName evidence="5">Importin subunit alpha</fullName>
    </recommendedName>
</protein>
<dbReference type="PROSITE" id="PS51214">
    <property type="entry name" value="IBB"/>
    <property type="match status" value="1"/>
</dbReference>
<dbReference type="AlphaFoldDB" id="A0A0D3KB99"/>